<dbReference type="InterPro" id="IPR019956">
    <property type="entry name" value="Ubiquitin_dom"/>
</dbReference>
<accession>A0A397VBH9</accession>
<dbReference type="Gene3D" id="3.10.20.90">
    <property type="entry name" value="Phosphatidylinositol 3-kinase Catalytic Subunit, Chain A, domain 1"/>
    <property type="match status" value="1"/>
</dbReference>
<dbReference type="PANTHER" id="PTHR36649">
    <property type="entry name" value="UBIQUITIN-LIKE DOMAIN-CONTAINING PROTEIN"/>
    <property type="match status" value="1"/>
</dbReference>
<reference evidence="2 3" key="1">
    <citation type="submission" date="2018-06" db="EMBL/GenBank/DDBJ databases">
        <title>Comparative genomics reveals the genomic features of Rhizophagus irregularis, R. cerebriforme, R. diaphanum and Gigaspora rosea, and their symbiotic lifestyle signature.</title>
        <authorList>
            <person name="Morin E."/>
            <person name="San Clemente H."/>
            <person name="Chen E.C.H."/>
            <person name="De La Providencia I."/>
            <person name="Hainaut M."/>
            <person name="Kuo A."/>
            <person name="Kohler A."/>
            <person name="Murat C."/>
            <person name="Tang N."/>
            <person name="Roy S."/>
            <person name="Loubradou J."/>
            <person name="Henrissat B."/>
            <person name="Grigoriev I.V."/>
            <person name="Corradi N."/>
            <person name="Roux C."/>
            <person name="Martin F.M."/>
        </authorList>
    </citation>
    <scope>NUCLEOTIDE SEQUENCE [LARGE SCALE GENOMIC DNA]</scope>
    <source>
        <strain evidence="2 3">DAOM 194757</strain>
    </source>
</reference>
<evidence type="ECO:0000313" key="2">
    <source>
        <dbReference type="EMBL" id="RIB19844.1"/>
    </source>
</evidence>
<dbReference type="FunFam" id="3.10.20.90:FF:000205">
    <property type="entry name" value="2'-5'-oligoadenylate synthase-like protein 2"/>
    <property type="match status" value="1"/>
</dbReference>
<dbReference type="SUPFAM" id="SSF56399">
    <property type="entry name" value="ADP-ribosylation"/>
    <property type="match status" value="1"/>
</dbReference>
<keyword evidence="3" id="KW-1185">Reference proteome</keyword>
<dbReference type="Proteomes" id="UP000266673">
    <property type="component" value="Unassembled WGS sequence"/>
</dbReference>
<dbReference type="EMBL" id="QKWP01000449">
    <property type="protein sequence ID" value="RIB19844.1"/>
    <property type="molecule type" value="Genomic_DNA"/>
</dbReference>
<comment type="caution">
    <text evidence="2">The sequence shown here is derived from an EMBL/GenBank/DDBJ whole genome shotgun (WGS) entry which is preliminary data.</text>
</comment>
<feature type="domain" description="Ubiquitin-like" evidence="1">
    <location>
        <begin position="66"/>
        <end position="141"/>
    </location>
</feature>
<dbReference type="OrthoDB" id="428577at2759"/>
<dbReference type="SMART" id="SM00213">
    <property type="entry name" value="UBQ"/>
    <property type="match status" value="1"/>
</dbReference>
<dbReference type="SUPFAM" id="SSF54236">
    <property type="entry name" value="Ubiquitin-like"/>
    <property type="match status" value="1"/>
</dbReference>
<evidence type="ECO:0000259" key="1">
    <source>
        <dbReference type="PROSITE" id="PS50053"/>
    </source>
</evidence>
<sequence>MSNSNNIDLVNAAFTAVLGTHKYISEKEFRERQAHGNTNSAIFKPLDLNSFHQVNLVGSNLSEDYIVINVKTLNDENIILECKKDDTIDTVKQKIQDRLKIPMDQQRLIFSGKLLENDKTLADYNIQKENTLLLVLFLRGCRGGESVICYLNLNDLDPQYDRDFTNINDVGVTSMRGHVQYKRPYGWKRIALKVIGKYDNGDNKWLGIDNEDWPISYHGTAKNNAKSISEDGYLLSKGKRFAYGYGVYSTPDIHIAEQYAQEFEHNGHRYVIVFQNRVNPVSLKRFPVGNGIFSEYWVSEKEDHMEFVLKESNKYIALIIFRTYLVT</sequence>
<gene>
    <name evidence="2" type="ORF">C2G38_1235540</name>
</gene>
<dbReference type="PROSITE" id="PS50053">
    <property type="entry name" value="UBIQUITIN_2"/>
    <property type="match status" value="1"/>
</dbReference>
<dbReference type="InterPro" id="IPR029071">
    <property type="entry name" value="Ubiquitin-like_domsf"/>
</dbReference>
<organism evidence="2 3">
    <name type="scientific">Gigaspora rosea</name>
    <dbReference type="NCBI Taxonomy" id="44941"/>
    <lineage>
        <taxon>Eukaryota</taxon>
        <taxon>Fungi</taxon>
        <taxon>Fungi incertae sedis</taxon>
        <taxon>Mucoromycota</taxon>
        <taxon>Glomeromycotina</taxon>
        <taxon>Glomeromycetes</taxon>
        <taxon>Diversisporales</taxon>
        <taxon>Gigasporaceae</taxon>
        <taxon>Gigaspora</taxon>
    </lineage>
</organism>
<dbReference type="Gene3D" id="3.90.175.10">
    <property type="entry name" value="Diphtheria Toxin, domain 1"/>
    <property type="match status" value="1"/>
</dbReference>
<dbReference type="STRING" id="44941.A0A397VBH9"/>
<dbReference type="PRINTS" id="PR00348">
    <property type="entry name" value="UBIQUITIN"/>
</dbReference>
<dbReference type="PANTHER" id="PTHR36649:SF28">
    <property type="entry name" value="UBIQUITIN-LIKE DOMAIN-CONTAINING PROTEIN"/>
    <property type="match status" value="1"/>
</dbReference>
<dbReference type="Pfam" id="PF00240">
    <property type="entry name" value="ubiquitin"/>
    <property type="match status" value="1"/>
</dbReference>
<proteinExistence type="predicted"/>
<dbReference type="InterPro" id="IPR000626">
    <property type="entry name" value="Ubiquitin-like_dom"/>
</dbReference>
<name>A0A397VBH9_9GLOM</name>
<evidence type="ECO:0000313" key="3">
    <source>
        <dbReference type="Proteomes" id="UP000266673"/>
    </source>
</evidence>
<dbReference type="AlphaFoldDB" id="A0A397VBH9"/>
<protein>
    <recommendedName>
        <fullName evidence="1">Ubiquitin-like domain-containing protein</fullName>
    </recommendedName>
</protein>